<reference evidence="1 2" key="1">
    <citation type="submission" date="2014-07" db="EMBL/GenBank/DDBJ databases">
        <title>Draft Genome Sequence of Gephyronic Acid Producer, Cystobacter violaceus Strain Cb vi76.</title>
        <authorList>
            <person name="Stevens D.C."/>
            <person name="Young J."/>
            <person name="Carmichael R."/>
            <person name="Tan J."/>
            <person name="Taylor R.E."/>
        </authorList>
    </citation>
    <scope>NUCLEOTIDE SEQUENCE [LARGE SCALE GENOMIC DNA]</scope>
    <source>
        <strain evidence="1 2">Cb vi76</strain>
    </source>
</reference>
<protein>
    <submittedName>
        <fullName evidence="1">Uncharacterized protein</fullName>
    </submittedName>
</protein>
<evidence type="ECO:0000313" key="2">
    <source>
        <dbReference type="Proteomes" id="UP000028547"/>
    </source>
</evidence>
<name>A0A084SKW6_9BACT</name>
<sequence>MTRFTVPELMEVCRQYYPAGRTLDDHEHGASPEWHRFHARWHEAMADRSRWLTLRGALEEAFPGISVGDATAYTHDGGYRCCVYSIEPQDKADGVSWEVVGCVSLLAPLYFVYGTQHRYRAGRRESPAAALFLESLPEVLTSSASKVARAIESVFAYQPFPVQWVPVPIPGLCLDHFEPDRATLFRALFTLEPGLLP</sequence>
<proteinExistence type="predicted"/>
<comment type="caution">
    <text evidence="1">The sequence shown here is derived from an EMBL/GenBank/DDBJ whole genome shotgun (WGS) entry which is preliminary data.</text>
</comment>
<evidence type="ECO:0000313" key="1">
    <source>
        <dbReference type="EMBL" id="KFA89101.1"/>
    </source>
</evidence>
<organism evidence="1 2">
    <name type="scientific">Archangium violaceum Cb vi76</name>
    <dbReference type="NCBI Taxonomy" id="1406225"/>
    <lineage>
        <taxon>Bacteria</taxon>
        <taxon>Pseudomonadati</taxon>
        <taxon>Myxococcota</taxon>
        <taxon>Myxococcia</taxon>
        <taxon>Myxococcales</taxon>
        <taxon>Cystobacterineae</taxon>
        <taxon>Archangiaceae</taxon>
        <taxon>Archangium</taxon>
    </lineage>
</organism>
<dbReference type="RefSeq" id="WP_043406435.1">
    <property type="nucleotide sequence ID" value="NZ_JPMI01000262.1"/>
</dbReference>
<gene>
    <name evidence="1" type="ORF">Q664_37030</name>
</gene>
<dbReference type="AlphaFoldDB" id="A0A084SKW6"/>
<accession>A0A084SKW6</accession>
<dbReference type="Proteomes" id="UP000028547">
    <property type="component" value="Unassembled WGS sequence"/>
</dbReference>
<dbReference type="EMBL" id="JPMI01000262">
    <property type="protein sequence ID" value="KFA89101.1"/>
    <property type="molecule type" value="Genomic_DNA"/>
</dbReference>